<evidence type="ECO:0000313" key="4">
    <source>
        <dbReference type="EMBL" id="GAA4191222.1"/>
    </source>
</evidence>
<dbReference type="Proteomes" id="UP001501251">
    <property type="component" value="Unassembled WGS sequence"/>
</dbReference>
<evidence type="ECO:0000256" key="2">
    <source>
        <dbReference type="SAM" id="Phobius"/>
    </source>
</evidence>
<gene>
    <name evidence="4" type="ORF">GCM10022252_30750</name>
</gene>
<evidence type="ECO:0000256" key="1">
    <source>
        <dbReference type="SAM" id="MobiDB-lite"/>
    </source>
</evidence>
<keyword evidence="5" id="KW-1185">Reference proteome</keyword>
<keyword evidence="4" id="KW-0540">Nuclease</keyword>
<keyword evidence="2" id="KW-0812">Transmembrane</keyword>
<comment type="caution">
    <text evidence="4">The sequence shown here is derived from an EMBL/GenBank/DDBJ whole genome shotgun (WGS) entry which is preliminary data.</text>
</comment>
<dbReference type="Gene3D" id="3.60.10.10">
    <property type="entry name" value="Endonuclease/exonuclease/phosphatase"/>
    <property type="match status" value="1"/>
</dbReference>
<feature type="transmembrane region" description="Helical" evidence="2">
    <location>
        <begin position="75"/>
        <end position="95"/>
    </location>
</feature>
<keyword evidence="2" id="KW-0472">Membrane</keyword>
<reference evidence="5" key="1">
    <citation type="journal article" date="2019" name="Int. J. Syst. Evol. Microbiol.">
        <title>The Global Catalogue of Microorganisms (GCM) 10K type strain sequencing project: providing services to taxonomists for standard genome sequencing and annotation.</title>
        <authorList>
            <consortium name="The Broad Institute Genomics Platform"/>
            <consortium name="The Broad Institute Genome Sequencing Center for Infectious Disease"/>
            <person name="Wu L."/>
            <person name="Ma J."/>
        </authorList>
    </citation>
    <scope>NUCLEOTIDE SEQUENCE [LARGE SCALE GENOMIC DNA]</scope>
    <source>
        <strain evidence="5">JCM 17388</strain>
    </source>
</reference>
<feature type="transmembrane region" description="Helical" evidence="2">
    <location>
        <begin position="102"/>
        <end position="126"/>
    </location>
</feature>
<dbReference type="InterPro" id="IPR036691">
    <property type="entry name" value="Endo/exonu/phosph_ase_sf"/>
</dbReference>
<name>A0ABP8AUZ4_9ACTN</name>
<proteinExistence type="predicted"/>
<dbReference type="SUPFAM" id="SSF56219">
    <property type="entry name" value="DNase I-like"/>
    <property type="match status" value="1"/>
</dbReference>
<dbReference type="Pfam" id="PF03372">
    <property type="entry name" value="Exo_endo_phos"/>
    <property type="match status" value="1"/>
</dbReference>
<evidence type="ECO:0000313" key="5">
    <source>
        <dbReference type="Proteomes" id="UP001501251"/>
    </source>
</evidence>
<evidence type="ECO:0000259" key="3">
    <source>
        <dbReference type="Pfam" id="PF03372"/>
    </source>
</evidence>
<dbReference type="InterPro" id="IPR005135">
    <property type="entry name" value="Endo/exonuclease/phosphatase"/>
</dbReference>
<sequence>MLMGDRDIMTEDQPTEVPPERPDSRRARLGRFIRPRRRWCLGTKLVVTATTGWLLFLVTHLLVSGRTSLWAPLDLMPPFMFVVVPVLLLVVAPLARPARWRIIATLVFTLVLGAGQSGINVATLWYTPPPAPPGAIKVAIWNTEFWDQDWRTSDGNRYSPNFYDYLREMDADVYLLAEYLYVDTSVGDMMTSKWTADMALRIDKTEELRREFPGYQIATSGELITLSRLPIVGQRGLDMTRWLPEAQKTVPEVMRDWPTSYTVETLRTDIQVNGTVTSFYNTQVNQPPAGWRLYDGETRDSNQYAHSRREASYRAIRADIEANDHPVVLAGDLNTTPAMGMLRLLPEKLVGHTEALPSLYPATYLAGAAELWRIDWVFTTPDVVVHGYEMPGAAGLSDHRPQQTVLSVGH</sequence>
<feature type="transmembrane region" description="Helical" evidence="2">
    <location>
        <begin position="41"/>
        <end position="63"/>
    </location>
</feature>
<keyword evidence="4" id="KW-0255">Endonuclease</keyword>
<dbReference type="GO" id="GO:0004519">
    <property type="term" value="F:endonuclease activity"/>
    <property type="evidence" value="ECO:0007669"/>
    <property type="project" value="UniProtKB-KW"/>
</dbReference>
<dbReference type="EMBL" id="BAABAQ010000004">
    <property type="protein sequence ID" value="GAA4191222.1"/>
    <property type="molecule type" value="Genomic_DNA"/>
</dbReference>
<keyword evidence="2" id="KW-1133">Transmembrane helix</keyword>
<accession>A0ABP8AUZ4</accession>
<organism evidence="4 5">
    <name type="scientific">Streptosporangium oxazolinicum</name>
    <dbReference type="NCBI Taxonomy" id="909287"/>
    <lineage>
        <taxon>Bacteria</taxon>
        <taxon>Bacillati</taxon>
        <taxon>Actinomycetota</taxon>
        <taxon>Actinomycetes</taxon>
        <taxon>Streptosporangiales</taxon>
        <taxon>Streptosporangiaceae</taxon>
        <taxon>Streptosporangium</taxon>
    </lineage>
</organism>
<feature type="region of interest" description="Disordered" evidence="1">
    <location>
        <begin position="1"/>
        <end position="23"/>
    </location>
</feature>
<protein>
    <submittedName>
        <fullName evidence="4">Endonuclease/exonuclease/phosphatase family protein</fullName>
    </submittedName>
</protein>
<keyword evidence="4" id="KW-0378">Hydrolase</keyword>
<feature type="domain" description="Endonuclease/exonuclease/phosphatase" evidence="3">
    <location>
        <begin position="164"/>
        <end position="399"/>
    </location>
</feature>